<sequence>MITTKRQTISFPLLASGLAVGILIAGFGFSAAASSAPLHLNAQALTVGQAAVSAGSSLHRAHHKVWRGKGYHRHRPHHQSRRGHHSKKRFHKPRRAHRHFGHKHHGKRHAYAVRRACHDVTKVGYRHGEKALIGGVMCYDGHGRGYIVKGSRYVIRYLYY</sequence>
<accession>A0A967KBL2</accession>
<protein>
    <submittedName>
        <fullName evidence="2">Uncharacterized protein</fullName>
    </submittedName>
</protein>
<dbReference type="Proteomes" id="UP000761264">
    <property type="component" value="Unassembled WGS sequence"/>
</dbReference>
<gene>
    <name evidence="2" type="ORF">HBA54_21390</name>
</gene>
<name>A0A967KBL2_9PROT</name>
<proteinExistence type="predicted"/>
<evidence type="ECO:0000313" key="2">
    <source>
        <dbReference type="EMBL" id="NIA71157.1"/>
    </source>
</evidence>
<dbReference type="RefSeq" id="WP_167228493.1">
    <property type="nucleotide sequence ID" value="NZ_JAAQPH010000019.1"/>
</dbReference>
<evidence type="ECO:0000256" key="1">
    <source>
        <dbReference type="SAM" id="MobiDB-lite"/>
    </source>
</evidence>
<evidence type="ECO:0000313" key="3">
    <source>
        <dbReference type="Proteomes" id="UP000761264"/>
    </source>
</evidence>
<organism evidence="2 3">
    <name type="scientific">Pelagibius litoralis</name>
    <dbReference type="NCBI Taxonomy" id="374515"/>
    <lineage>
        <taxon>Bacteria</taxon>
        <taxon>Pseudomonadati</taxon>
        <taxon>Pseudomonadota</taxon>
        <taxon>Alphaproteobacteria</taxon>
        <taxon>Rhodospirillales</taxon>
        <taxon>Rhodovibrionaceae</taxon>
        <taxon>Pelagibius</taxon>
    </lineage>
</organism>
<comment type="caution">
    <text evidence="2">The sequence shown here is derived from an EMBL/GenBank/DDBJ whole genome shotgun (WGS) entry which is preliminary data.</text>
</comment>
<dbReference type="AlphaFoldDB" id="A0A967KBL2"/>
<feature type="region of interest" description="Disordered" evidence="1">
    <location>
        <begin position="68"/>
        <end position="108"/>
    </location>
</feature>
<dbReference type="EMBL" id="JAAQPH010000019">
    <property type="protein sequence ID" value="NIA71157.1"/>
    <property type="molecule type" value="Genomic_DNA"/>
</dbReference>
<keyword evidence="3" id="KW-1185">Reference proteome</keyword>
<reference evidence="2" key="1">
    <citation type="submission" date="2020-03" db="EMBL/GenBank/DDBJ databases">
        <title>Genome of Pelagibius litoralis DSM 21314T.</title>
        <authorList>
            <person name="Wang G."/>
        </authorList>
    </citation>
    <scope>NUCLEOTIDE SEQUENCE</scope>
    <source>
        <strain evidence="2">DSM 21314</strain>
    </source>
</reference>